<dbReference type="InterPro" id="IPR003663">
    <property type="entry name" value="Sugar/inositol_transpt"/>
</dbReference>
<evidence type="ECO:0000256" key="7">
    <source>
        <dbReference type="ARBA" id="ARBA00049119"/>
    </source>
</evidence>
<dbReference type="Pfam" id="PF00083">
    <property type="entry name" value="Sugar_tr"/>
    <property type="match status" value="1"/>
</dbReference>
<feature type="transmembrane region" description="Helical" evidence="10">
    <location>
        <begin position="465"/>
        <end position="483"/>
    </location>
</feature>
<keyword evidence="13" id="KW-1185">Reference proteome</keyword>
<keyword evidence="3 8" id="KW-0813">Transport</keyword>
<dbReference type="PROSITE" id="PS00216">
    <property type="entry name" value="SUGAR_TRANSPORT_1"/>
    <property type="match status" value="1"/>
</dbReference>
<dbReference type="GeneID" id="37015486"/>
<accession>A0A316U4I6</accession>
<feature type="transmembrane region" description="Helical" evidence="10">
    <location>
        <begin position="206"/>
        <end position="227"/>
    </location>
</feature>
<keyword evidence="6 10" id="KW-0472">Membrane</keyword>
<comment type="subcellular location">
    <subcellularLocation>
        <location evidence="1">Membrane</location>
        <topology evidence="1">Multi-pass membrane protein</topology>
    </subcellularLocation>
</comment>
<feature type="transmembrane region" description="Helical" evidence="10">
    <location>
        <begin position="394"/>
        <end position="416"/>
    </location>
</feature>
<comment type="catalytic activity">
    <reaction evidence="7">
        <text>myo-inositol(out) + H(+)(out) = myo-inositol(in) + H(+)(in)</text>
        <dbReference type="Rhea" id="RHEA:60364"/>
        <dbReference type="ChEBI" id="CHEBI:15378"/>
        <dbReference type="ChEBI" id="CHEBI:17268"/>
    </reaction>
</comment>
<dbReference type="InterPro" id="IPR050360">
    <property type="entry name" value="MFS_Sugar_Transporters"/>
</dbReference>
<dbReference type="RefSeq" id="XP_025344995.1">
    <property type="nucleotide sequence ID" value="XM_025493752.1"/>
</dbReference>
<dbReference type="GO" id="GO:0016020">
    <property type="term" value="C:membrane"/>
    <property type="evidence" value="ECO:0007669"/>
    <property type="project" value="UniProtKB-SubCell"/>
</dbReference>
<evidence type="ECO:0000256" key="8">
    <source>
        <dbReference type="RuleBase" id="RU003346"/>
    </source>
</evidence>
<feature type="transmembrane region" description="Helical" evidence="10">
    <location>
        <begin position="116"/>
        <end position="134"/>
    </location>
</feature>
<gene>
    <name evidence="12" type="ORF">BCV69DRAFT_291533</name>
</gene>
<dbReference type="InterPro" id="IPR005829">
    <property type="entry name" value="Sugar_transporter_CS"/>
</dbReference>
<dbReference type="PROSITE" id="PS50850">
    <property type="entry name" value="MFS"/>
    <property type="match status" value="1"/>
</dbReference>
<reference evidence="12 13" key="1">
    <citation type="journal article" date="2018" name="Mol. Biol. Evol.">
        <title>Broad Genomic Sampling Reveals a Smut Pathogenic Ancestry of the Fungal Clade Ustilaginomycotina.</title>
        <authorList>
            <person name="Kijpornyongpan T."/>
            <person name="Mondo S.J."/>
            <person name="Barry K."/>
            <person name="Sandor L."/>
            <person name="Lee J."/>
            <person name="Lipzen A."/>
            <person name="Pangilinan J."/>
            <person name="LaButti K."/>
            <person name="Hainaut M."/>
            <person name="Henrissat B."/>
            <person name="Grigoriev I.V."/>
            <person name="Spatafora J.W."/>
            <person name="Aime M.C."/>
        </authorList>
    </citation>
    <scope>NUCLEOTIDE SEQUENCE [LARGE SCALE GENOMIC DNA]</scope>
    <source>
        <strain evidence="12 13">MCA 4718</strain>
    </source>
</reference>
<dbReference type="NCBIfam" id="TIGR00879">
    <property type="entry name" value="SP"/>
    <property type="match status" value="1"/>
</dbReference>
<evidence type="ECO:0000256" key="2">
    <source>
        <dbReference type="ARBA" id="ARBA00010992"/>
    </source>
</evidence>
<feature type="transmembrane region" description="Helical" evidence="10">
    <location>
        <begin position="140"/>
        <end position="162"/>
    </location>
</feature>
<sequence>MPAAPTNFGGQSGQVIASKPATAREALPAILVACFAAFGGILYGYDTGTISGLLAMQRFKEDFGEFMNNDPSTGAYDPNFYLTTGETSLITSILSAGTFFGALLGAPLGDLLGRKLGLQATMVVFVVGVIIQLATTNRPVFIVGRVVAGLGIGMVSTLVVLYQSETAPRWIRGAVVSGYQWCITIGLLLAAIVNNSTKDRADTGSWRIPVGVQIGYALVMSIGLIFLPESPRWLVKVGKPEKAAQALARLNSHSADSVLVRSELADIQTAYDYELTYGNGTYLDCFTGGERRHWFRTMTGTLLQGWQQLTGINFIFYYGTIFFGTISSNAFLFSIVSNVVNVVCTIPSFFLMERLGRRWMLVGGAFYMAVCELLVAALGTAYGNDNPMASKAMIAFVCIYISGFAATWGPGAWVVCGEIFPLSIRAKALSLCTASNWLWNFGIGYATPYLVNVGPGEAGLQTKVFWIWTATCFCAGIFAYFTIYETKGASLEEVDGMYAATSPRGSARYLAQMKNARVDPEAHIADDEAVTADRAKHSITHGTKDASNEDLKSSM</sequence>
<feature type="transmembrane region" description="Helical" evidence="10">
    <location>
        <begin position="174"/>
        <end position="194"/>
    </location>
</feature>
<dbReference type="InterPro" id="IPR005828">
    <property type="entry name" value="MFS_sugar_transport-like"/>
</dbReference>
<evidence type="ECO:0000256" key="9">
    <source>
        <dbReference type="SAM" id="MobiDB-lite"/>
    </source>
</evidence>
<dbReference type="Gene3D" id="1.20.1250.20">
    <property type="entry name" value="MFS general substrate transporter like domains"/>
    <property type="match status" value="1"/>
</dbReference>
<dbReference type="CDD" id="cd17356">
    <property type="entry name" value="MFS_HXT"/>
    <property type="match status" value="1"/>
</dbReference>
<evidence type="ECO:0000256" key="3">
    <source>
        <dbReference type="ARBA" id="ARBA00022448"/>
    </source>
</evidence>
<feature type="transmembrane region" description="Helical" evidence="10">
    <location>
        <begin position="26"/>
        <end position="45"/>
    </location>
</feature>
<dbReference type="InterPro" id="IPR036259">
    <property type="entry name" value="MFS_trans_sf"/>
</dbReference>
<name>A0A316U4I6_9BASI</name>
<evidence type="ECO:0000256" key="1">
    <source>
        <dbReference type="ARBA" id="ARBA00004141"/>
    </source>
</evidence>
<dbReference type="PANTHER" id="PTHR48022:SF17">
    <property type="entry name" value="HEXOSE TRANSPORTER"/>
    <property type="match status" value="1"/>
</dbReference>
<dbReference type="PROSITE" id="PS00217">
    <property type="entry name" value="SUGAR_TRANSPORT_2"/>
    <property type="match status" value="1"/>
</dbReference>
<feature type="transmembrane region" description="Helical" evidence="10">
    <location>
        <begin position="89"/>
        <end position="109"/>
    </location>
</feature>
<dbReference type="STRING" id="1684307.A0A316U4I6"/>
<dbReference type="InterPro" id="IPR020846">
    <property type="entry name" value="MFS_dom"/>
</dbReference>
<evidence type="ECO:0000256" key="10">
    <source>
        <dbReference type="SAM" id="Phobius"/>
    </source>
</evidence>
<dbReference type="PANTHER" id="PTHR48022">
    <property type="entry name" value="PLASTIDIC GLUCOSE TRANSPORTER 4"/>
    <property type="match status" value="1"/>
</dbReference>
<dbReference type="PRINTS" id="PR00171">
    <property type="entry name" value="SUGRTRNSPORT"/>
</dbReference>
<evidence type="ECO:0000256" key="6">
    <source>
        <dbReference type="ARBA" id="ARBA00023136"/>
    </source>
</evidence>
<feature type="transmembrane region" description="Helical" evidence="10">
    <location>
        <begin position="428"/>
        <end position="445"/>
    </location>
</feature>
<evidence type="ECO:0000256" key="5">
    <source>
        <dbReference type="ARBA" id="ARBA00022989"/>
    </source>
</evidence>
<feature type="region of interest" description="Disordered" evidence="9">
    <location>
        <begin position="533"/>
        <end position="555"/>
    </location>
</feature>
<evidence type="ECO:0000313" key="13">
    <source>
        <dbReference type="Proteomes" id="UP000245942"/>
    </source>
</evidence>
<dbReference type="Proteomes" id="UP000245942">
    <property type="component" value="Unassembled WGS sequence"/>
</dbReference>
<dbReference type="FunFam" id="1.20.1250.20:FF:000134">
    <property type="entry name" value="MFS sugar transporter protein"/>
    <property type="match status" value="1"/>
</dbReference>
<dbReference type="GO" id="GO:0005351">
    <property type="term" value="F:carbohydrate:proton symporter activity"/>
    <property type="evidence" value="ECO:0007669"/>
    <property type="project" value="TreeGrafter"/>
</dbReference>
<keyword evidence="5 10" id="KW-1133">Transmembrane helix</keyword>
<evidence type="ECO:0000259" key="11">
    <source>
        <dbReference type="PROSITE" id="PS50850"/>
    </source>
</evidence>
<organism evidence="12 13">
    <name type="scientific">Pseudomicrostroma glucosiphilum</name>
    <dbReference type="NCBI Taxonomy" id="1684307"/>
    <lineage>
        <taxon>Eukaryota</taxon>
        <taxon>Fungi</taxon>
        <taxon>Dikarya</taxon>
        <taxon>Basidiomycota</taxon>
        <taxon>Ustilaginomycotina</taxon>
        <taxon>Exobasidiomycetes</taxon>
        <taxon>Microstromatales</taxon>
        <taxon>Microstromatales incertae sedis</taxon>
        <taxon>Pseudomicrostroma</taxon>
    </lineage>
</organism>
<feature type="domain" description="Major facilitator superfamily (MFS) profile" evidence="11">
    <location>
        <begin position="32"/>
        <end position="487"/>
    </location>
</feature>
<feature type="transmembrane region" description="Helical" evidence="10">
    <location>
        <begin position="301"/>
        <end position="324"/>
    </location>
</feature>
<feature type="transmembrane region" description="Helical" evidence="10">
    <location>
        <begin position="330"/>
        <end position="352"/>
    </location>
</feature>
<keyword evidence="4 10" id="KW-0812">Transmembrane</keyword>
<evidence type="ECO:0000313" key="12">
    <source>
        <dbReference type="EMBL" id="PWN17835.1"/>
    </source>
</evidence>
<protein>
    <submittedName>
        <fullName evidence="12">Putative monosaccharide transporter</fullName>
    </submittedName>
</protein>
<dbReference type="SUPFAM" id="SSF103473">
    <property type="entry name" value="MFS general substrate transporter"/>
    <property type="match status" value="1"/>
</dbReference>
<dbReference type="AlphaFoldDB" id="A0A316U4I6"/>
<dbReference type="OrthoDB" id="6612291at2759"/>
<dbReference type="EMBL" id="KZ819340">
    <property type="protein sequence ID" value="PWN17835.1"/>
    <property type="molecule type" value="Genomic_DNA"/>
</dbReference>
<comment type="similarity">
    <text evidence="2 8">Belongs to the major facilitator superfamily. Sugar transporter (TC 2.A.1.1) family.</text>
</comment>
<evidence type="ECO:0000256" key="4">
    <source>
        <dbReference type="ARBA" id="ARBA00022692"/>
    </source>
</evidence>
<feature type="transmembrane region" description="Helical" evidence="10">
    <location>
        <begin position="359"/>
        <end position="382"/>
    </location>
</feature>
<proteinExistence type="inferred from homology"/>